<keyword evidence="2 9" id="KW-0547">Nucleotide-binding</keyword>
<organism evidence="13 14">
    <name type="scientific">Chaetoceros tenuissimus</name>
    <dbReference type="NCBI Taxonomy" id="426638"/>
    <lineage>
        <taxon>Eukaryota</taxon>
        <taxon>Sar</taxon>
        <taxon>Stramenopiles</taxon>
        <taxon>Ochrophyta</taxon>
        <taxon>Bacillariophyta</taxon>
        <taxon>Coscinodiscophyceae</taxon>
        <taxon>Chaetocerotophycidae</taxon>
        <taxon>Chaetocerotales</taxon>
        <taxon>Chaetocerotaceae</taxon>
        <taxon>Chaetoceros</taxon>
    </lineage>
</organism>
<dbReference type="InterPro" id="IPR001650">
    <property type="entry name" value="Helicase_C-like"/>
</dbReference>
<gene>
    <name evidence="13" type="ORF">CTEN210_11162</name>
</gene>
<dbReference type="PROSITE" id="PS51194">
    <property type="entry name" value="HELICASE_CTER"/>
    <property type="match status" value="1"/>
</dbReference>
<evidence type="ECO:0000259" key="12">
    <source>
        <dbReference type="PROSITE" id="PS51194"/>
    </source>
</evidence>
<sequence length="567" mass="62315">MDELFNMLSSSARIDKSKRKKKNKPDPTAAKSTDAILPIKDVVSEKKNHSESKLKHIQKEQINAFRNRVGIHLSQSNKHDATIPDPISAFDELESPSWWNEKNSFQPLKSVLVRNIESGKWINPTPIQMQAIPSLLNRRDVLGCAPTGSGKSGAFIIPTLFLTSISDALFYKKNAAEKGDHTQKIRALLLAPSRELASQLHREVERLGEGKVGGIRSALLSKSNAATICANSAAGKSKGLDVLISTPLRLVECLKEEDGRKLDLGSVRVVVLDEADRLLDASDGKDANDKKASGSSHVKTFLEQIDTILSHVPSTAVRALFSATIGSSVRHLAESILRNQVDISTGIKSGNSTAAGVNDNVFQSLMFVGKEEGKLLAIRQIIAKGITPPVIIFMQSKERAQALYLELMYDNVHVDVIHAGKSQAARDAAVARFRKGETWVLICTDLCARGLDFKAVNMVINYDLPTSGVTYVHRIGRCGRGGRKGEAITLFTEQDFDHLRNIANIMKISGCDVPAWMLSVKGKKGNKNKPVKRKTIDTTPSYDKKKRNKRKQCKQASKKRRVAGNNE</sequence>
<dbReference type="InterPro" id="IPR014001">
    <property type="entry name" value="Helicase_ATP-bd"/>
</dbReference>
<evidence type="ECO:0000256" key="2">
    <source>
        <dbReference type="ARBA" id="ARBA00022741"/>
    </source>
</evidence>
<dbReference type="CDD" id="cd18787">
    <property type="entry name" value="SF2_C_DEAD"/>
    <property type="match status" value="1"/>
</dbReference>
<dbReference type="GO" id="GO:0016787">
    <property type="term" value="F:hydrolase activity"/>
    <property type="evidence" value="ECO:0007669"/>
    <property type="project" value="UniProtKB-KW"/>
</dbReference>
<dbReference type="PANTHER" id="PTHR47959:SF15">
    <property type="entry name" value="RNA HELICASE"/>
    <property type="match status" value="1"/>
</dbReference>
<dbReference type="SMART" id="SM00487">
    <property type="entry name" value="DEXDc"/>
    <property type="match status" value="1"/>
</dbReference>
<dbReference type="CDD" id="cd17957">
    <property type="entry name" value="DEADc_DDX52"/>
    <property type="match status" value="1"/>
</dbReference>
<dbReference type="PANTHER" id="PTHR47959">
    <property type="entry name" value="ATP-DEPENDENT RNA HELICASE RHLE-RELATED"/>
    <property type="match status" value="1"/>
</dbReference>
<evidence type="ECO:0000256" key="5">
    <source>
        <dbReference type="ARBA" id="ARBA00022840"/>
    </source>
</evidence>
<name>A0AAD3CYV2_9STRA</name>
<dbReference type="GO" id="GO:0003723">
    <property type="term" value="F:RNA binding"/>
    <property type="evidence" value="ECO:0007669"/>
    <property type="project" value="UniProtKB-KW"/>
</dbReference>
<evidence type="ECO:0000259" key="11">
    <source>
        <dbReference type="PROSITE" id="PS51192"/>
    </source>
</evidence>
<dbReference type="InterPro" id="IPR027417">
    <property type="entry name" value="P-loop_NTPase"/>
</dbReference>
<dbReference type="PROSITE" id="PS00039">
    <property type="entry name" value="DEAD_ATP_HELICASE"/>
    <property type="match status" value="1"/>
</dbReference>
<dbReference type="GO" id="GO:0005524">
    <property type="term" value="F:ATP binding"/>
    <property type="evidence" value="ECO:0007669"/>
    <property type="project" value="UniProtKB-KW"/>
</dbReference>
<evidence type="ECO:0000256" key="4">
    <source>
        <dbReference type="ARBA" id="ARBA00022806"/>
    </source>
</evidence>
<dbReference type="GO" id="GO:0030490">
    <property type="term" value="P:maturation of SSU-rRNA"/>
    <property type="evidence" value="ECO:0007669"/>
    <property type="project" value="InterPro"/>
</dbReference>
<keyword evidence="6" id="KW-0694">RNA-binding</keyword>
<evidence type="ECO:0000313" key="14">
    <source>
        <dbReference type="Proteomes" id="UP001054902"/>
    </source>
</evidence>
<keyword evidence="4 9" id="KW-0347">Helicase</keyword>
<dbReference type="SMART" id="SM00490">
    <property type="entry name" value="HELICc"/>
    <property type="match status" value="1"/>
</dbReference>
<dbReference type="GO" id="GO:0005829">
    <property type="term" value="C:cytosol"/>
    <property type="evidence" value="ECO:0007669"/>
    <property type="project" value="TreeGrafter"/>
</dbReference>
<feature type="domain" description="Helicase ATP-binding" evidence="11">
    <location>
        <begin position="132"/>
        <end position="343"/>
    </location>
</feature>
<evidence type="ECO:0000256" key="9">
    <source>
        <dbReference type="RuleBase" id="RU000492"/>
    </source>
</evidence>
<dbReference type="AlphaFoldDB" id="A0AAD3CYV2"/>
<dbReference type="InterPro" id="IPR044764">
    <property type="entry name" value="DDX52/Rok1_DEADc"/>
</dbReference>
<keyword evidence="3 9" id="KW-0378">Hydrolase</keyword>
<dbReference type="Pfam" id="PF00271">
    <property type="entry name" value="Helicase_C"/>
    <property type="match status" value="1"/>
</dbReference>
<reference evidence="13 14" key="1">
    <citation type="journal article" date="2021" name="Sci. Rep.">
        <title>The genome of the diatom Chaetoceros tenuissimus carries an ancient integrated fragment of an extant virus.</title>
        <authorList>
            <person name="Hongo Y."/>
            <person name="Kimura K."/>
            <person name="Takaki Y."/>
            <person name="Yoshida Y."/>
            <person name="Baba S."/>
            <person name="Kobayashi G."/>
            <person name="Nagasaki K."/>
            <person name="Hano T."/>
            <person name="Tomaru Y."/>
        </authorList>
    </citation>
    <scope>NUCLEOTIDE SEQUENCE [LARGE SCALE GENOMIC DNA]</scope>
    <source>
        <strain evidence="13 14">NIES-3715</strain>
    </source>
</reference>
<evidence type="ECO:0000256" key="8">
    <source>
        <dbReference type="ARBA" id="ARBA00047984"/>
    </source>
</evidence>
<dbReference type="Gene3D" id="3.40.50.300">
    <property type="entry name" value="P-loop containing nucleotide triphosphate hydrolases"/>
    <property type="match status" value="2"/>
</dbReference>
<evidence type="ECO:0000256" key="3">
    <source>
        <dbReference type="ARBA" id="ARBA00022801"/>
    </source>
</evidence>
<dbReference type="Proteomes" id="UP001054902">
    <property type="component" value="Unassembled WGS sequence"/>
</dbReference>
<dbReference type="PROSITE" id="PS51192">
    <property type="entry name" value="HELICASE_ATP_BIND_1"/>
    <property type="match status" value="1"/>
</dbReference>
<keyword evidence="14" id="KW-1185">Reference proteome</keyword>
<dbReference type="EMBL" id="BLLK01000047">
    <property type="protein sequence ID" value="GFH54686.1"/>
    <property type="molecule type" value="Genomic_DNA"/>
</dbReference>
<proteinExistence type="inferred from homology"/>
<dbReference type="InterPro" id="IPR011545">
    <property type="entry name" value="DEAD/DEAH_box_helicase_dom"/>
</dbReference>
<evidence type="ECO:0000256" key="1">
    <source>
        <dbReference type="ARBA" id="ARBA00012552"/>
    </source>
</evidence>
<evidence type="ECO:0000313" key="13">
    <source>
        <dbReference type="EMBL" id="GFH54686.1"/>
    </source>
</evidence>
<evidence type="ECO:0000256" key="6">
    <source>
        <dbReference type="ARBA" id="ARBA00022884"/>
    </source>
</evidence>
<feature type="compositionally biased region" description="Basic residues" evidence="10">
    <location>
        <begin position="544"/>
        <end position="567"/>
    </location>
</feature>
<dbReference type="GO" id="GO:0003724">
    <property type="term" value="F:RNA helicase activity"/>
    <property type="evidence" value="ECO:0007669"/>
    <property type="project" value="UniProtKB-EC"/>
</dbReference>
<comment type="caution">
    <text evidence="13">The sequence shown here is derived from an EMBL/GenBank/DDBJ whole genome shotgun (WGS) entry which is preliminary data.</text>
</comment>
<dbReference type="Pfam" id="PF00270">
    <property type="entry name" value="DEAD"/>
    <property type="match status" value="1"/>
</dbReference>
<evidence type="ECO:0000256" key="7">
    <source>
        <dbReference type="ARBA" id="ARBA00024355"/>
    </source>
</evidence>
<dbReference type="SUPFAM" id="SSF52540">
    <property type="entry name" value="P-loop containing nucleoside triphosphate hydrolases"/>
    <property type="match status" value="2"/>
</dbReference>
<feature type="compositionally biased region" description="Basic residues" evidence="10">
    <location>
        <begin position="522"/>
        <end position="533"/>
    </location>
</feature>
<comment type="similarity">
    <text evidence="7">Belongs to the DEAD box helicase family. DDX52/ROK1 subfamily.</text>
</comment>
<accession>A0AAD3CYV2</accession>
<feature type="domain" description="Helicase C-terminal" evidence="12">
    <location>
        <begin position="377"/>
        <end position="521"/>
    </location>
</feature>
<feature type="region of interest" description="Disordered" evidence="10">
    <location>
        <begin position="522"/>
        <end position="567"/>
    </location>
</feature>
<dbReference type="InterPro" id="IPR050079">
    <property type="entry name" value="DEAD_box_RNA_helicase"/>
</dbReference>
<comment type="catalytic activity">
    <reaction evidence="8">
        <text>ATP + H2O = ADP + phosphate + H(+)</text>
        <dbReference type="Rhea" id="RHEA:13065"/>
        <dbReference type="ChEBI" id="CHEBI:15377"/>
        <dbReference type="ChEBI" id="CHEBI:15378"/>
        <dbReference type="ChEBI" id="CHEBI:30616"/>
        <dbReference type="ChEBI" id="CHEBI:43474"/>
        <dbReference type="ChEBI" id="CHEBI:456216"/>
        <dbReference type="EC" id="3.6.4.13"/>
    </reaction>
</comment>
<protein>
    <recommendedName>
        <fullName evidence="1">RNA helicase</fullName>
        <ecNumber evidence="1">3.6.4.13</ecNumber>
    </recommendedName>
</protein>
<dbReference type="EC" id="3.6.4.13" evidence="1"/>
<keyword evidence="5 9" id="KW-0067">ATP-binding</keyword>
<evidence type="ECO:0000256" key="10">
    <source>
        <dbReference type="SAM" id="MobiDB-lite"/>
    </source>
</evidence>
<dbReference type="InterPro" id="IPR000629">
    <property type="entry name" value="RNA-helicase_DEAD-box_CS"/>
</dbReference>
<feature type="region of interest" description="Disordered" evidence="10">
    <location>
        <begin position="1"/>
        <end position="33"/>
    </location>
</feature>